<evidence type="ECO:0000256" key="3">
    <source>
        <dbReference type="ARBA" id="ARBA00022833"/>
    </source>
</evidence>
<dbReference type="Gene3D" id="3.90.1590.10">
    <property type="entry name" value="glutathione-dependent formaldehyde- activating enzyme (gfa)"/>
    <property type="match status" value="1"/>
</dbReference>
<evidence type="ECO:0000313" key="7">
    <source>
        <dbReference type="Proteomes" id="UP001175261"/>
    </source>
</evidence>
<dbReference type="EMBL" id="JAPDFR010000008">
    <property type="protein sequence ID" value="KAK0384254.1"/>
    <property type="molecule type" value="Genomic_DNA"/>
</dbReference>
<sequence>MASNSQNPKTTCQCGAVSFPVSAPEPLAIYICHCLDCRKQSSSAFGISYVFPSDGMWPPPAPARDNLALWTRSTDSGNTSEAWFCKHCGSRMVHRSKLPDGNYKRTLSVKGGCFEGFGDLSKARHIYTRTAVVPVPEDSDLAEPSGRPG</sequence>
<gene>
    <name evidence="6" type="ORF">NLU13_8342</name>
</gene>
<dbReference type="InterPro" id="IPR011057">
    <property type="entry name" value="Mss4-like_sf"/>
</dbReference>
<dbReference type="Pfam" id="PF04828">
    <property type="entry name" value="GFA"/>
    <property type="match status" value="1"/>
</dbReference>
<name>A0AA39GC53_SARSR</name>
<comment type="similarity">
    <text evidence="1">Belongs to the Gfa family.</text>
</comment>
<dbReference type="InterPro" id="IPR006913">
    <property type="entry name" value="CENP-V/GFA"/>
</dbReference>
<evidence type="ECO:0000259" key="5">
    <source>
        <dbReference type="PROSITE" id="PS51891"/>
    </source>
</evidence>
<keyword evidence="4" id="KW-0456">Lyase</keyword>
<dbReference type="GO" id="GO:0046872">
    <property type="term" value="F:metal ion binding"/>
    <property type="evidence" value="ECO:0007669"/>
    <property type="project" value="UniProtKB-KW"/>
</dbReference>
<dbReference type="PANTHER" id="PTHR33337:SF3">
    <property type="entry name" value="CENP-V_GFA DOMAIN-CONTAINING PROTEIN"/>
    <property type="match status" value="1"/>
</dbReference>
<protein>
    <recommendedName>
        <fullName evidence="5">CENP-V/GFA domain-containing protein</fullName>
    </recommendedName>
</protein>
<feature type="domain" description="CENP-V/GFA" evidence="5">
    <location>
        <begin position="8"/>
        <end position="128"/>
    </location>
</feature>
<keyword evidence="7" id="KW-1185">Reference proteome</keyword>
<dbReference type="PROSITE" id="PS51891">
    <property type="entry name" value="CENP_V_GFA"/>
    <property type="match status" value="1"/>
</dbReference>
<evidence type="ECO:0000313" key="6">
    <source>
        <dbReference type="EMBL" id="KAK0384254.1"/>
    </source>
</evidence>
<evidence type="ECO:0000256" key="1">
    <source>
        <dbReference type="ARBA" id="ARBA00005495"/>
    </source>
</evidence>
<keyword evidence="2" id="KW-0479">Metal-binding</keyword>
<keyword evidence="3" id="KW-0862">Zinc</keyword>
<organism evidence="6 7">
    <name type="scientific">Sarocladium strictum</name>
    <name type="common">Black bundle disease fungus</name>
    <name type="synonym">Acremonium strictum</name>
    <dbReference type="NCBI Taxonomy" id="5046"/>
    <lineage>
        <taxon>Eukaryota</taxon>
        <taxon>Fungi</taxon>
        <taxon>Dikarya</taxon>
        <taxon>Ascomycota</taxon>
        <taxon>Pezizomycotina</taxon>
        <taxon>Sordariomycetes</taxon>
        <taxon>Hypocreomycetidae</taxon>
        <taxon>Hypocreales</taxon>
        <taxon>Sarocladiaceae</taxon>
        <taxon>Sarocladium</taxon>
    </lineage>
</organism>
<dbReference type="PANTHER" id="PTHR33337">
    <property type="entry name" value="GFA DOMAIN-CONTAINING PROTEIN"/>
    <property type="match status" value="1"/>
</dbReference>
<reference evidence="6" key="1">
    <citation type="submission" date="2022-10" db="EMBL/GenBank/DDBJ databases">
        <title>Determination and structural analysis of whole genome sequence of Sarocladium strictum F4-1.</title>
        <authorList>
            <person name="Hu L."/>
            <person name="Jiang Y."/>
        </authorList>
    </citation>
    <scope>NUCLEOTIDE SEQUENCE</scope>
    <source>
        <strain evidence="6">F4-1</strain>
    </source>
</reference>
<evidence type="ECO:0000256" key="4">
    <source>
        <dbReference type="ARBA" id="ARBA00023239"/>
    </source>
</evidence>
<dbReference type="Proteomes" id="UP001175261">
    <property type="component" value="Unassembled WGS sequence"/>
</dbReference>
<comment type="caution">
    <text evidence="6">The sequence shown here is derived from an EMBL/GenBank/DDBJ whole genome shotgun (WGS) entry which is preliminary data.</text>
</comment>
<dbReference type="GO" id="GO:0016846">
    <property type="term" value="F:carbon-sulfur lyase activity"/>
    <property type="evidence" value="ECO:0007669"/>
    <property type="project" value="InterPro"/>
</dbReference>
<dbReference type="AlphaFoldDB" id="A0AA39GC53"/>
<accession>A0AA39GC53</accession>
<proteinExistence type="inferred from homology"/>
<evidence type="ECO:0000256" key="2">
    <source>
        <dbReference type="ARBA" id="ARBA00022723"/>
    </source>
</evidence>
<dbReference type="SUPFAM" id="SSF51316">
    <property type="entry name" value="Mss4-like"/>
    <property type="match status" value="1"/>
</dbReference>